<reference evidence="1 2" key="1">
    <citation type="submission" date="2016-10" db="EMBL/GenBank/DDBJ databases">
        <authorList>
            <person name="de Groot N.N."/>
        </authorList>
    </citation>
    <scope>NUCLEOTIDE SEQUENCE [LARGE SCALE GENOMIC DNA]</scope>
    <source>
        <strain evidence="1 2">CGMCC 4.5506</strain>
    </source>
</reference>
<dbReference type="OrthoDB" id="4773077at2"/>
<dbReference type="EMBL" id="FMZE01000001">
    <property type="protein sequence ID" value="SDC02604.1"/>
    <property type="molecule type" value="Genomic_DNA"/>
</dbReference>
<dbReference type="Pfam" id="PF14017">
    <property type="entry name" value="DUF4233"/>
    <property type="match status" value="1"/>
</dbReference>
<keyword evidence="2" id="KW-1185">Reference proteome</keyword>
<sequence>MTEETQQTPPPPAKDPMKSFRGVQAGTLVLEVIVLGLALPVVAHLGNGITSIQGWSIIAIAAVLLACCALLRKLWVPWLILGVHAGLLAFVVALPAVAIIGGLFAAIWLWLMWMRRDVERRMEQGRLPSQQA</sequence>
<dbReference type="Proteomes" id="UP000199494">
    <property type="component" value="Unassembled WGS sequence"/>
</dbReference>
<evidence type="ECO:0000313" key="1">
    <source>
        <dbReference type="EMBL" id="SDC02604.1"/>
    </source>
</evidence>
<name>A0A222VMW2_9PSEU</name>
<gene>
    <name evidence="1" type="ORF">SAMN05421630_101118</name>
</gene>
<dbReference type="STRING" id="530584.SAMN05421630_101118"/>
<protein>
    <submittedName>
        <fullName evidence="1">Uncharacterized protein</fullName>
    </submittedName>
</protein>
<dbReference type="RefSeq" id="WP_091794878.1">
    <property type="nucleotide sequence ID" value="NZ_CP016353.1"/>
</dbReference>
<accession>A0A222VMW2</accession>
<evidence type="ECO:0000313" key="2">
    <source>
        <dbReference type="Proteomes" id="UP000199494"/>
    </source>
</evidence>
<organism evidence="1 2">
    <name type="scientific">Prauserella marina</name>
    <dbReference type="NCBI Taxonomy" id="530584"/>
    <lineage>
        <taxon>Bacteria</taxon>
        <taxon>Bacillati</taxon>
        <taxon>Actinomycetota</taxon>
        <taxon>Actinomycetes</taxon>
        <taxon>Pseudonocardiales</taxon>
        <taxon>Pseudonocardiaceae</taxon>
        <taxon>Prauserella</taxon>
    </lineage>
</organism>
<dbReference type="AlphaFoldDB" id="A0A222VMW2"/>
<proteinExistence type="predicted"/>
<dbReference type="InterPro" id="IPR025327">
    <property type="entry name" value="DUF4233"/>
</dbReference>
<dbReference type="KEGG" id="pmad:BAY61_08795"/>